<proteinExistence type="predicted"/>
<organism evidence="1 2">
    <name type="scientific">Canavalia gladiata</name>
    <name type="common">Sword bean</name>
    <name type="synonym">Dolichos gladiatus</name>
    <dbReference type="NCBI Taxonomy" id="3824"/>
    <lineage>
        <taxon>Eukaryota</taxon>
        <taxon>Viridiplantae</taxon>
        <taxon>Streptophyta</taxon>
        <taxon>Embryophyta</taxon>
        <taxon>Tracheophyta</taxon>
        <taxon>Spermatophyta</taxon>
        <taxon>Magnoliopsida</taxon>
        <taxon>eudicotyledons</taxon>
        <taxon>Gunneridae</taxon>
        <taxon>Pentapetalae</taxon>
        <taxon>rosids</taxon>
        <taxon>fabids</taxon>
        <taxon>Fabales</taxon>
        <taxon>Fabaceae</taxon>
        <taxon>Papilionoideae</taxon>
        <taxon>50 kb inversion clade</taxon>
        <taxon>NPAAA clade</taxon>
        <taxon>indigoferoid/millettioid clade</taxon>
        <taxon>Phaseoleae</taxon>
        <taxon>Canavalia</taxon>
    </lineage>
</organism>
<gene>
    <name evidence="1" type="ORF">VNO77_30818</name>
</gene>
<evidence type="ECO:0000313" key="1">
    <source>
        <dbReference type="EMBL" id="KAK7320898.1"/>
    </source>
</evidence>
<accession>A0AAN9Q7F8</accession>
<sequence>MQALFVGDISKGGPSPALLGQKSLVSFIYGGTLWACRQASKEHSFAHMSLCPLSSKPAKTPTTRLHRLDTFQRGIELEPTTAHCATSSSSTARRGKALLACAGKLGEKRLSLASSGGLGGNIGIFIISPQRSRNRELVASSNQTEKNIVVENAGDYSAMFMDLWESFEE</sequence>
<evidence type="ECO:0000313" key="2">
    <source>
        <dbReference type="Proteomes" id="UP001367508"/>
    </source>
</evidence>
<name>A0AAN9Q7F8_CANGL</name>
<keyword evidence="2" id="KW-1185">Reference proteome</keyword>
<dbReference type="Proteomes" id="UP001367508">
    <property type="component" value="Unassembled WGS sequence"/>
</dbReference>
<reference evidence="1 2" key="1">
    <citation type="submission" date="2024-01" db="EMBL/GenBank/DDBJ databases">
        <title>The genomes of 5 underutilized Papilionoideae crops provide insights into root nodulation and disease resistanc.</title>
        <authorList>
            <person name="Jiang F."/>
        </authorList>
    </citation>
    <scope>NUCLEOTIDE SEQUENCE [LARGE SCALE GENOMIC DNA]</scope>
    <source>
        <strain evidence="1">LVBAO_FW01</strain>
        <tissue evidence="1">Leaves</tissue>
    </source>
</reference>
<dbReference type="AlphaFoldDB" id="A0AAN9Q7F8"/>
<comment type="caution">
    <text evidence="1">The sequence shown here is derived from an EMBL/GenBank/DDBJ whole genome shotgun (WGS) entry which is preliminary data.</text>
</comment>
<dbReference type="EMBL" id="JAYMYQ010000007">
    <property type="protein sequence ID" value="KAK7320898.1"/>
    <property type="molecule type" value="Genomic_DNA"/>
</dbReference>
<protein>
    <submittedName>
        <fullName evidence="1">Uncharacterized protein</fullName>
    </submittedName>
</protein>